<evidence type="ECO:0000256" key="9">
    <source>
        <dbReference type="SAM" id="MobiDB-lite"/>
    </source>
</evidence>
<evidence type="ECO:0000313" key="12">
    <source>
        <dbReference type="Proteomes" id="UP000824151"/>
    </source>
</evidence>
<dbReference type="EC" id="2.7.13.3" evidence="2"/>
<organism evidence="11 12">
    <name type="scientific">Candidatus Nesterenkonia stercoripullorum</name>
    <dbReference type="NCBI Taxonomy" id="2838701"/>
    <lineage>
        <taxon>Bacteria</taxon>
        <taxon>Bacillati</taxon>
        <taxon>Actinomycetota</taxon>
        <taxon>Actinomycetes</taxon>
        <taxon>Micrococcales</taxon>
        <taxon>Micrococcaceae</taxon>
        <taxon>Nesterenkonia</taxon>
    </lineage>
</organism>
<dbReference type="PANTHER" id="PTHR24421">
    <property type="entry name" value="NITRATE/NITRITE SENSOR PROTEIN NARX-RELATED"/>
    <property type="match status" value="1"/>
</dbReference>
<evidence type="ECO:0000256" key="3">
    <source>
        <dbReference type="ARBA" id="ARBA00022553"/>
    </source>
</evidence>
<dbReference type="Gene3D" id="3.30.565.10">
    <property type="entry name" value="Histidine kinase-like ATPase, C-terminal domain"/>
    <property type="match status" value="1"/>
</dbReference>
<reference evidence="11" key="2">
    <citation type="submission" date="2021-04" db="EMBL/GenBank/DDBJ databases">
        <authorList>
            <person name="Gilroy R."/>
        </authorList>
    </citation>
    <scope>NUCLEOTIDE SEQUENCE</scope>
    <source>
        <strain evidence="11">ChiHejej3B27-3195</strain>
    </source>
</reference>
<keyword evidence="8" id="KW-0902">Two-component regulatory system</keyword>
<evidence type="ECO:0000256" key="5">
    <source>
        <dbReference type="ARBA" id="ARBA00022741"/>
    </source>
</evidence>
<comment type="caution">
    <text evidence="11">The sequence shown here is derived from an EMBL/GenBank/DDBJ whole genome shotgun (WGS) entry which is preliminary data.</text>
</comment>
<dbReference type="InterPro" id="IPR036890">
    <property type="entry name" value="HATPase_C_sf"/>
</dbReference>
<evidence type="ECO:0000256" key="7">
    <source>
        <dbReference type="ARBA" id="ARBA00022840"/>
    </source>
</evidence>
<feature type="non-terminal residue" evidence="11">
    <location>
        <position position="1"/>
    </location>
</feature>
<evidence type="ECO:0000256" key="4">
    <source>
        <dbReference type="ARBA" id="ARBA00022679"/>
    </source>
</evidence>
<protein>
    <recommendedName>
        <fullName evidence="2">histidine kinase</fullName>
        <ecNumber evidence="2">2.7.13.3</ecNumber>
    </recommendedName>
</protein>
<keyword evidence="4" id="KW-0808">Transferase</keyword>
<dbReference type="Pfam" id="PF07730">
    <property type="entry name" value="HisKA_3"/>
    <property type="match status" value="1"/>
</dbReference>
<accession>A0A9D1S0Q5</accession>
<dbReference type="GO" id="GO:0016020">
    <property type="term" value="C:membrane"/>
    <property type="evidence" value="ECO:0007669"/>
    <property type="project" value="InterPro"/>
</dbReference>
<dbReference type="InterPro" id="IPR050482">
    <property type="entry name" value="Sensor_HK_TwoCompSys"/>
</dbReference>
<feature type="domain" description="Signal transduction histidine kinase subgroup 3 dimerisation and phosphoacceptor" evidence="10">
    <location>
        <begin position="26"/>
        <end position="92"/>
    </location>
</feature>
<reference evidence="11" key="1">
    <citation type="journal article" date="2021" name="PeerJ">
        <title>Extensive microbial diversity within the chicken gut microbiome revealed by metagenomics and culture.</title>
        <authorList>
            <person name="Gilroy R."/>
            <person name="Ravi A."/>
            <person name="Getino M."/>
            <person name="Pursley I."/>
            <person name="Horton D.L."/>
            <person name="Alikhan N.F."/>
            <person name="Baker D."/>
            <person name="Gharbi K."/>
            <person name="Hall N."/>
            <person name="Watson M."/>
            <person name="Adriaenssens E.M."/>
            <person name="Foster-Nyarko E."/>
            <person name="Jarju S."/>
            <person name="Secka A."/>
            <person name="Antonio M."/>
            <person name="Oren A."/>
            <person name="Chaudhuri R.R."/>
            <person name="La Ragione R."/>
            <person name="Hildebrand F."/>
            <person name="Pallen M.J."/>
        </authorList>
    </citation>
    <scope>NUCLEOTIDE SEQUENCE</scope>
    <source>
        <strain evidence="11">ChiHejej3B27-3195</strain>
    </source>
</reference>
<dbReference type="Gene3D" id="1.20.5.1930">
    <property type="match status" value="1"/>
</dbReference>
<evidence type="ECO:0000256" key="8">
    <source>
        <dbReference type="ARBA" id="ARBA00023012"/>
    </source>
</evidence>
<keyword evidence="6" id="KW-0418">Kinase</keyword>
<dbReference type="AlphaFoldDB" id="A0A9D1S0Q5"/>
<keyword evidence="7" id="KW-0067">ATP-binding</keyword>
<proteinExistence type="predicted"/>
<comment type="catalytic activity">
    <reaction evidence="1">
        <text>ATP + protein L-histidine = ADP + protein N-phospho-L-histidine.</text>
        <dbReference type="EC" id="2.7.13.3"/>
    </reaction>
</comment>
<dbReference type="Proteomes" id="UP000824151">
    <property type="component" value="Unassembled WGS sequence"/>
</dbReference>
<feature type="compositionally biased region" description="Low complexity" evidence="9">
    <location>
        <begin position="233"/>
        <end position="250"/>
    </location>
</feature>
<dbReference type="PANTHER" id="PTHR24421:SF10">
    <property type="entry name" value="NITRATE_NITRITE SENSOR PROTEIN NARQ"/>
    <property type="match status" value="1"/>
</dbReference>
<evidence type="ECO:0000256" key="6">
    <source>
        <dbReference type="ARBA" id="ARBA00022777"/>
    </source>
</evidence>
<dbReference type="InterPro" id="IPR011712">
    <property type="entry name" value="Sig_transdc_His_kin_sub3_dim/P"/>
</dbReference>
<dbReference type="GO" id="GO:0046983">
    <property type="term" value="F:protein dimerization activity"/>
    <property type="evidence" value="ECO:0007669"/>
    <property type="project" value="InterPro"/>
</dbReference>
<dbReference type="GO" id="GO:0000155">
    <property type="term" value="F:phosphorelay sensor kinase activity"/>
    <property type="evidence" value="ECO:0007669"/>
    <property type="project" value="InterPro"/>
</dbReference>
<sequence>AGLGLIRSAREVTRARDAANGARLAERRLIRRELHDGMGPSLSGLQLGLQGARNVLRTDPQAADAVLHALQSETAQRVQDVRTLSRSLLPPVLEERGLSAAVQELATRHAESGFAVEAGGLLTSDPQELRGLDPRVAAAAYAVISESIINAARHSGAAQSTVTVTLEGTGASRELVVTCSDSGSGRSATDDDGVGTASMRERVEELHGRLTITSRHVAVEPTARERALSSTVPASAPTALPNSAASSAASSPAAADASVATELRGSTRAGTLVQARLPLIPPTVAS</sequence>
<gene>
    <name evidence="11" type="ORF">H9871_00610</name>
</gene>
<dbReference type="GO" id="GO:0005524">
    <property type="term" value="F:ATP binding"/>
    <property type="evidence" value="ECO:0007669"/>
    <property type="project" value="UniProtKB-KW"/>
</dbReference>
<feature type="region of interest" description="Disordered" evidence="9">
    <location>
        <begin position="221"/>
        <end position="250"/>
    </location>
</feature>
<evidence type="ECO:0000256" key="1">
    <source>
        <dbReference type="ARBA" id="ARBA00000085"/>
    </source>
</evidence>
<keyword evidence="5" id="KW-0547">Nucleotide-binding</keyword>
<name>A0A9D1S0Q5_9MICC</name>
<keyword evidence="3" id="KW-0597">Phosphoprotein</keyword>
<evidence type="ECO:0000259" key="10">
    <source>
        <dbReference type="Pfam" id="PF07730"/>
    </source>
</evidence>
<dbReference type="EMBL" id="DXGD01000025">
    <property type="protein sequence ID" value="HIW98625.1"/>
    <property type="molecule type" value="Genomic_DNA"/>
</dbReference>
<dbReference type="SUPFAM" id="SSF55874">
    <property type="entry name" value="ATPase domain of HSP90 chaperone/DNA topoisomerase II/histidine kinase"/>
    <property type="match status" value="1"/>
</dbReference>
<evidence type="ECO:0000313" key="11">
    <source>
        <dbReference type="EMBL" id="HIW98625.1"/>
    </source>
</evidence>
<evidence type="ECO:0000256" key="2">
    <source>
        <dbReference type="ARBA" id="ARBA00012438"/>
    </source>
</evidence>